<reference evidence="2" key="1">
    <citation type="submission" date="2019-04" db="EMBL/GenBank/DDBJ databases">
        <title>Sequencing of skin fungus with MAO and IRED activity.</title>
        <authorList>
            <person name="Marsaioli A.J."/>
            <person name="Bonatto J.M.C."/>
            <person name="Reis Junior O."/>
        </authorList>
    </citation>
    <scope>NUCLEOTIDE SEQUENCE</scope>
    <source>
        <strain evidence="2">28M1</strain>
    </source>
</reference>
<evidence type="ECO:0000313" key="3">
    <source>
        <dbReference type="Proteomes" id="UP000758155"/>
    </source>
</evidence>
<proteinExistence type="predicted"/>
<name>A0A9P4WVZ5_9PLEO</name>
<accession>A0A9P4WVZ5</accession>
<dbReference type="AlphaFoldDB" id="A0A9P4WVZ5"/>
<organism evidence="2 3">
    <name type="scientific">Didymella heteroderae</name>
    <dbReference type="NCBI Taxonomy" id="1769908"/>
    <lineage>
        <taxon>Eukaryota</taxon>
        <taxon>Fungi</taxon>
        <taxon>Dikarya</taxon>
        <taxon>Ascomycota</taxon>
        <taxon>Pezizomycotina</taxon>
        <taxon>Dothideomycetes</taxon>
        <taxon>Pleosporomycetidae</taxon>
        <taxon>Pleosporales</taxon>
        <taxon>Pleosporineae</taxon>
        <taxon>Didymellaceae</taxon>
        <taxon>Didymella</taxon>
    </lineage>
</organism>
<feature type="region of interest" description="Disordered" evidence="1">
    <location>
        <begin position="202"/>
        <end position="221"/>
    </location>
</feature>
<evidence type="ECO:0000256" key="1">
    <source>
        <dbReference type="SAM" id="MobiDB-lite"/>
    </source>
</evidence>
<evidence type="ECO:0000313" key="2">
    <source>
        <dbReference type="EMBL" id="KAF3043163.1"/>
    </source>
</evidence>
<comment type="caution">
    <text evidence="2">The sequence shown here is derived from an EMBL/GenBank/DDBJ whole genome shotgun (WGS) entry which is preliminary data.</text>
</comment>
<gene>
    <name evidence="2" type="ORF">E8E12_006272</name>
</gene>
<keyword evidence="3" id="KW-1185">Reference proteome</keyword>
<sequence>MRITLKMTLQLSASSRKNTAKHRIPAEQLSLLSDPETEFLVEYLPLRHSRRVRSRHHFRSLVSFFTRPSKFAEVLPVKGKTNEQDLHRASEGLNSESLSSDTNKIFVPRDCSCRKSLENQIPVSQHASYARTVYSELLDSSVMELPGRSYTAPGYAELPVPMQHDYDPMASTHVQPLAVHTAQAAGFTPAILSLSPQSTSQFPSPVSPFTPSTAGSISVPTHPRQNYETETSLHDGSLESLAHLRSDDVYAATMPADKTFHFFNPSAAAFFDNDFGFHATHRELLDFERDLSAGETPVEVR</sequence>
<dbReference type="EMBL" id="SWKV01000013">
    <property type="protein sequence ID" value="KAF3043163.1"/>
    <property type="molecule type" value="Genomic_DNA"/>
</dbReference>
<dbReference type="Proteomes" id="UP000758155">
    <property type="component" value="Unassembled WGS sequence"/>
</dbReference>
<feature type="compositionally biased region" description="Low complexity" evidence="1">
    <location>
        <begin position="202"/>
        <end position="212"/>
    </location>
</feature>
<protein>
    <submittedName>
        <fullName evidence="2">Uncharacterized protein</fullName>
    </submittedName>
</protein>